<dbReference type="PRINTS" id="PR01259">
    <property type="entry name" value="NACAEXCHNGR"/>
</dbReference>
<evidence type="ECO:0000256" key="18">
    <source>
        <dbReference type="SAM" id="Coils"/>
    </source>
</evidence>
<evidence type="ECO:0000256" key="10">
    <source>
        <dbReference type="ARBA" id="ARBA00022860"/>
    </source>
</evidence>
<dbReference type="InterPro" id="IPR051171">
    <property type="entry name" value="CaCA"/>
</dbReference>
<keyword evidence="22" id="KW-1185">Reference proteome</keyword>
<evidence type="ECO:0000256" key="17">
    <source>
        <dbReference type="ARBA" id="ARBA00033667"/>
    </source>
</evidence>
<evidence type="ECO:0000256" key="14">
    <source>
        <dbReference type="ARBA" id="ARBA00023136"/>
    </source>
</evidence>
<evidence type="ECO:0000256" key="4">
    <source>
        <dbReference type="ARBA" id="ARBA00022475"/>
    </source>
</evidence>
<dbReference type="InterPro" id="IPR004837">
    <property type="entry name" value="NaCa_Exmemb"/>
</dbReference>
<evidence type="ECO:0000256" key="8">
    <source>
        <dbReference type="ARBA" id="ARBA00022737"/>
    </source>
</evidence>
<reference evidence="21 22" key="1">
    <citation type="submission" date="2024-03" db="EMBL/GenBank/DDBJ databases">
        <title>Aureococcus anophagefferens CCMP1851 and Kratosvirus quantuckense: Draft genome of a second virus-susceptible host strain in the model system.</title>
        <authorList>
            <person name="Chase E."/>
            <person name="Truchon A.R."/>
            <person name="Schepens W."/>
            <person name="Wilhelm S.W."/>
        </authorList>
    </citation>
    <scope>NUCLEOTIDE SEQUENCE [LARGE SCALE GENOMIC DNA]</scope>
    <source>
        <strain evidence="21 22">CCMP1851</strain>
    </source>
</reference>
<keyword evidence="10" id="KW-0112">Calmodulin-binding</keyword>
<dbReference type="PANTHER" id="PTHR11878:SF65">
    <property type="entry name" value="NA_CA-EXCHANGE PROTEIN, ISOFORM G"/>
    <property type="match status" value="1"/>
</dbReference>
<evidence type="ECO:0000313" key="21">
    <source>
        <dbReference type="EMBL" id="KAK7240906.1"/>
    </source>
</evidence>
<dbReference type="Pfam" id="PF01699">
    <property type="entry name" value="Na_Ca_ex"/>
    <property type="match status" value="2"/>
</dbReference>
<evidence type="ECO:0000256" key="6">
    <source>
        <dbReference type="ARBA" id="ARBA00022723"/>
    </source>
</evidence>
<feature type="transmembrane region" description="Helical" evidence="19">
    <location>
        <begin position="44"/>
        <end position="69"/>
    </location>
</feature>
<dbReference type="InterPro" id="IPR038081">
    <property type="entry name" value="CalX-like_sf"/>
</dbReference>
<keyword evidence="11 19" id="KW-1133">Transmembrane helix</keyword>
<dbReference type="InterPro" id="IPR004836">
    <property type="entry name" value="Na_Ca_Ex"/>
</dbReference>
<comment type="subcellular location">
    <subcellularLocation>
        <location evidence="1">Cell membrane</location>
        <topology evidence="1">Multi-pass membrane protein</topology>
    </subcellularLocation>
</comment>
<organism evidence="21 22">
    <name type="scientific">Aureococcus anophagefferens</name>
    <name type="common">Harmful bloom alga</name>
    <dbReference type="NCBI Taxonomy" id="44056"/>
    <lineage>
        <taxon>Eukaryota</taxon>
        <taxon>Sar</taxon>
        <taxon>Stramenopiles</taxon>
        <taxon>Ochrophyta</taxon>
        <taxon>Pelagophyceae</taxon>
        <taxon>Pelagomonadales</taxon>
        <taxon>Pelagomonadaceae</taxon>
        <taxon>Aureococcus</taxon>
    </lineage>
</organism>
<keyword evidence="12" id="KW-0915">Sodium</keyword>
<dbReference type="Proteomes" id="UP001363151">
    <property type="component" value="Unassembled WGS sequence"/>
</dbReference>
<evidence type="ECO:0000313" key="22">
    <source>
        <dbReference type="Proteomes" id="UP001363151"/>
    </source>
</evidence>
<keyword evidence="3" id="KW-0813">Transport</keyword>
<keyword evidence="14 19" id="KW-0472">Membrane</keyword>
<evidence type="ECO:0000256" key="16">
    <source>
        <dbReference type="ARBA" id="ARBA00023201"/>
    </source>
</evidence>
<dbReference type="SUPFAM" id="SSF141072">
    <property type="entry name" value="CalX-like"/>
    <property type="match status" value="1"/>
</dbReference>
<keyword evidence="4" id="KW-1003">Cell membrane</keyword>
<keyword evidence="18" id="KW-0175">Coiled coil</keyword>
<feature type="coiled-coil region" evidence="18">
    <location>
        <begin position="378"/>
        <end position="405"/>
    </location>
</feature>
<dbReference type="Gene3D" id="1.20.1420.30">
    <property type="entry name" value="NCX, central ion-binding region"/>
    <property type="match status" value="2"/>
</dbReference>
<evidence type="ECO:0000256" key="12">
    <source>
        <dbReference type="ARBA" id="ARBA00023053"/>
    </source>
</evidence>
<dbReference type="Gene3D" id="2.60.40.2030">
    <property type="match status" value="1"/>
</dbReference>
<dbReference type="SMART" id="SM00237">
    <property type="entry name" value="Calx_beta"/>
    <property type="match status" value="1"/>
</dbReference>
<comment type="caution">
    <text evidence="21">The sequence shown here is derived from an EMBL/GenBank/DDBJ whole genome shotgun (WGS) entry which is preliminary data.</text>
</comment>
<proteinExistence type="inferred from homology"/>
<evidence type="ECO:0000256" key="19">
    <source>
        <dbReference type="SAM" id="Phobius"/>
    </source>
</evidence>
<dbReference type="InterPro" id="IPR044880">
    <property type="entry name" value="NCX_ion-bd_dom_sf"/>
</dbReference>
<feature type="transmembrane region" description="Helical" evidence="19">
    <location>
        <begin position="172"/>
        <end position="192"/>
    </location>
</feature>
<feature type="transmembrane region" description="Helical" evidence="19">
    <location>
        <begin position="204"/>
        <end position="221"/>
    </location>
</feature>
<keyword evidence="7" id="KW-0732">Signal</keyword>
<feature type="transmembrane region" description="Helical" evidence="19">
    <location>
        <begin position="678"/>
        <end position="697"/>
    </location>
</feature>
<accession>A0ABR1FXG1</accession>
<keyword evidence="6" id="KW-0479">Metal-binding</keyword>
<protein>
    <submittedName>
        <fullName evidence="21">Calcium:sodium antiporter</fullName>
    </submittedName>
</protein>
<evidence type="ECO:0000256" key="9">
    <source>
        <dbReference type="ARBA" id="ARBA00022837"/>
    </source>
</evidence>
<evidence type="ECO:0000256" key="5">
    <source>
        <dbReference type="ARBA" id="ARBA00022692"/>
    </source>
</evidence>
<feature type="transmembrane region" description="Helical" evidence="19">
    <location>
        <begin position="734"/>
        <end position="761"/>
    </location>
</feature>
<keyword evidence="5 19" id="KW-0812">Transmembrane</keyword>
<dbReference type="Pfam" id="PF03160">
    <property type="entry name" value="Calx-beta"/>
    <property type="match status" value="1"/>
</dbReference>
<comment type="catalytic activity">
    <reaction evidence="17">
        <text>Ca(2+)(in) + 3 Na(+)(out) = Ca(2+)(out) + 3 Na(+)(in)</text>
        <dbReference type="Rhea" id="RHEA:69955"/>
        <dbReference type="ChEBI" id="CHEBI:29101"/>
        <dbReference type="ChEBI" id="CHEBI:29108"/>
    </reaction>
</comment>
<dbReference type="EMBL" id="JBBJCI010000208">
    <property type="protein sequence ID" value="KAK7240906.1"/>
    <property type="molecule type" value="Genomic_DNA"/>
</dbReference>
<dbReference type="PANTHER" id="PTHR11878">
    <property type="entry name" value="SODIUM/CALCIUM EXCHANGER"/>
    <property type="match status" value="1"/>
</dbReference>
<feature type="domain" description="Calx-beta" evidence="20">
    <location>
        <begin position="400"/>
        <end position="504"/>
    </location>
</feature>
<evidence type="ECO:0000256" key="1">
    <source>
        <dbReference type="ARBA" id="ARBA00004651"/>
    </source>
</evidence>
<keyword evidence="15" id="KW-0325">Glycoprotein</keyword>
<gene>
    <name evidence="21" type="ORF">SO694_00055136</name>
</gene>
<dbReference type="InterPro" id="IPR003644">
    <property type="entry name" value="Calx_beta"/>
</dbReference>
<feature type="transmembrane region" description="Helical" evidence="19">
    <location>
        <begin position="601"/>
        <end position="620"/>
    </location>
</feature>
<keyword evidence="16" id="KW-0739">Sodium transport</keyword>
<evidence type="ECO:0000256" key="13">
    <source>
        <dbReference type="ARBA" id="ARBA00023065"/>
    </source>
</evidence>
<keyword evidence="13" id="KW-0406">Ion transport</keyword>
<feature type="transmembrane region" description="Helical" evidence="19">
    <location>
        <begin position="781"/>
        <end position="800"/>
    </location>
</feature>
<evidence type="ECO:0000256" key="3">
    <source>
        <dbReference type="ARBA" id="ARBA00022448"/>
    </source>
</evidence>
<keyword evidence="9" id="KW-0106">Calcium</keyword>
<feature type="transmembrane region" description="Helical" evidence="19">
    <location>
        <begin position="98"/>
        <end position="120"/>
    </location>
</feature>
<feature type="transmembrane region" description="Helical" evidence="19">
    <location>
        <begin position="626"/>
        <end position="646"/>
    </location>
</feature>
<evidence type="ECO:0000256" key="15">
    <source>
        <dbReference type="ARBA" id="ARBA00023180"/>
    </source>
</evidence>
<evidence type="ECO:0000256" key="7">
    <source>
        <dbReference type="ARBA" id="ARBA00022729"/>
    </source>
</evidence>
<evidence type="ECO:0000259" key="20">
    <source>
        <dbReference type="SMART" id="SM00237"/>
    </source>
</evidence>
<sequence>MADDDNGTEVGCPTPRPTSWAIDQVAISVSGSGGKRFHEGGGGAVVWLLALVYCFLGVAIVSDVFMAAIERITSDEKTVTRDVMVNGRTVKRTFHVRVWNATIANLTLMALGSSAPEILLSIIEIVGNDFYSGDLGPSTIVGSAAFNLMIILAVCVAAIPDGESRRINDFEVFQVTAVFSVFAYLWLLFILVVNTPDYCDVWEGVATFLFFPLLVSLAYAADRGAFGARTVLADDGGASAADVARQMAALERELYEKNAASPKEGRRGSVVDDGFLSKLQGGLGGPPQPKSKAYYRVAASKVYKRTAPKRASLLARDFHLPGFLEGANGVHAVEDAALKASATSSPAKVAPLADDDLEARERPEAKTRSLQALMEHRYDRKERRNARVEETLERLRRELPAAADARSGPGVLDFHRDDGDEDGYECWESDLSQALVVVRTQGCVGAVACKYATRDGSACAGGDYVAASGALEFADGEVAKRLDVEIVDDAEVEAHSETFFVDLTDATGGATFDATWDGGEDRAVATVVIIDDTDRRGLAGLLIPLINRDKLNLALNDYKSQFRDAVALEGDAPTPGDYAMHVLALPWKVCFACIPPPSYGGGWVCFFVALVYIGGLTLVIGEVATLLGSALGIADSVTAITFVALGTSLPDTFASKTAATADPYADAAVGNVTGSNSVNVFLGLGLPWAVAAIYWKYAPDARRDEWRARYGKPDCLGGYALGERKDGAWDHVGFLVPAGSLGVSVTTFSACACATLVVLVLRRKLLGAELGGPRAAKHATAALFVCLWLVYIVVSTSKAYGWI</sequence>
<name>A0ABR1FXG1_AURAN</name>
<evidence type="ECO:0000256" key="11">
    <source>
        <dbReference type="ARBA" id="ARBA00022989"/>
    </source>
</evidence>
<feature type="transmembrane region" description="Helical" evidence="19">
    <location>
        <begin position="140"/>
        <end position="160"/>
    </location>
</feature>
<evidence type="ECO:0000256" key="2">
    <source>
        <dbReference type="ARBA" id="ARBA00007489"/>
    </source>
</evidence>
<comment type="similarity">
    <text evidence="2">Belongs to the Ca(2+):cation antiporter (CaCA) (TC 2.A.19) family. SLC8 subfamily.</text>
</comment>
<keyword evidence="8" id="KW-0677">Repeat</keyword>